<dbReference type="Proteomes" id="UP000565078">
    <property type="component" value="Unassembled WGS sequence"/>
</dbReference>
<feature type="transmembrane region" description="Helical" evidence="1">
    <location>
        <begin position="39"/>
        <end position="59"/>
    </location>
</feature>
<proteinExistence type="predicted"/>
<accession>A0A7J4J3I7</accession>
<keyword evidence="1" id="KW-0812">Transmembrane</keyword>
<name>A0A7J4J3I7_9ARCH</name>
<evidence type="ECO:0000313" key="2">
    <source>
        <dbReference type="EMBL" id="HIH09796.1"/>
    </source>
</evidence>
<dbReference type="AlphaFoldDB" id="A0A7J4J3I7"/>
<sequence length="60" mass="6266">MSFKLLVTGLWFGLIFLALMAIGESLSPGSLAGTAFTDLGIISVISLMIIDTLFSLGSVD</sequence>
<organism evidence="2 3">
    <name type="scientific">Candidatus Iainarchaeum sp</name>
    <dbReference type="NCBI Taxonomy" id="3101447"/>
    <lineage>
        <taxon>Archaea</taxon>
        <taxon>Candidatus Iainarchaeota</taxon>
        <taxon>Candidatus Iainarchaeia</taxon>
        <taxon>Candidatus Iainarchaeales</taxon>
        <taxon>Candidatus Iainarchaeaceae</taxon>
        <taxon>Candidatus Iainarchaeum</taxon>
    </lineage>
</organism>
<protein>
    <submittedName>
        <fullName evidence="2">Uncharacterized protein</fullName>
    </submittedName>
</protein>
<keyword evidence="1" id="KW-0472">Membrane</keyword>
<evidence type="ECO:0000313" key="3">
    <source>
        <dbReference type="Proteomes" id="UP000565078"/>
    </source>
</evidence>
<reference evidence="3" key="1">
    <citation type="journal article" date="2020" name="bioRxiv">
        <title>A rank-normalized archaeal taxonomy based on genome phylogeny resolves widespread incomplete and uneven classifications.</title>
        <authorList>
            <person name="Rinke C."/>
            <person name="Chuvochina M."/>
            <person name="Mussig A.J."/>
            <person name="Chaumeil P.-A."/>
            <person name="Waite D.W."/>
            <person name="Whitman W.B."/>
            <person name="Parks D.H."/>
            <person name="Hugenholtz P."/>
        </authorList>
    </citation>
    <scope>NUCLEOTIDE SEQUENCE [LARGE SCALE GENOMIC DNA]</scope>
</reference>
<evidence type="ECO:0000256" key="1">
    <source>
        <dbReference type="SAM" id="Phobius"/>
    </source>
</evidence>
<dbReference type="EMBL" id="DUGC01000060">
    <property type="protein sequence ID" value="HIH09796.1"/>
    <property type="molecule type" value="Genomic_DNA"/>
</dbReference>
<comment type="caution">
    <text evidence="2">The sequence shown here is derived from an EMBL/GenBank/DDBJ whole genome shotgun (WGS) entry which is preliminary data.</text>
</comment>
<keyword evidence="1" id="KW-1133">Transmembrane helix</keyword>
<gene>
    <name evidence="2" type="ORF">HA254_03940</name>
</gene>